<dbReference type="OrthoDB" id="680656at2"/>
<dbReference type="EMBL" id="PYGD01000002">
    <property type="protein sequence ID" value="PSK93145.1"/>
    <property type="molecule type" value="Genomic_DNA"/>
</dbReference>
<organism evidence="2 3">
    <name type="scientific">Taibaiella chishuiensis</name>
    <dbReference type="NCBI Taxonomy" id="1434707"/>
    <lineage>
        <taxon>Bacteria</taxon>
        <taxon>Pseudomonadati</taxon>
        <taxon>Bacteroidota</taxon>
        <taxon>Chitinophagia</taxon>
        <taxon>Chitinophagales</taxon>
        <taxon>Chitinophagaceae</taxon>
        <taxon>Taibaiella</taxon>
    </lineage>
</organism>
<evidence type="ECO:0000313" key="3">
    <source>
        <dbReference type="Proteomes" id="UP000240572"/>
    </source>
</evidence>
<proteinExistence type="predicted"/>
<gene>
    <name evidence="2" type="ORF">B0I18_102115</name>
</gene>
<evidence type="ECO:0000313" key="2">
    <source>
        <dbReference type="EMBL" id="PSK93145.1"/>
    </source>
</evidence>
<keyword evidence="1" id="KW-0732">Signal</keyword>
<sequence>MKKIPILFTCLMGWGTSLYAQTTELPSANYIKGLNSLVSGSPETSQMMKYVDFPVSLVTGTPQIDLPIYTLAGKGISLPVSLSYHAGGGVKVSDMASNAGLGWLLQTGGEVSREIRGIADETASIGFINKAKPLSYYMSIRPLYDDDPNAAAHFEEWSAAAKGQMDLEPDLFYFNFGGYSGKFMYDEIKKAFVNLNTSDRRLDIKFQVPGSSSGGFTIITDNGTKYIFNNAEKSSSQTLPVGMQGSSTSSPEQTTSWKLTRIINPDATDTIELLYEYNSGKYASLGSSTTYQPLTGSSGRSPVMNVYTNNSLSGLTRLKAIVSRTDSLSIVYDGVIRRDYELQRAISRVIVSTRGGGVKKILRLHTSYFQRSASVGPNAAGTMSLESLRLDSLSEYGSTENNSNPLRHRFIYNSTQMPARMSFAQDMWGYANNNLFDQHMAPGMYIQQGGSPTYLPGADRAPDPNRMKAGILERIDLPTGGNIQFDYEPNTVSNSSLLTVGNTITSGAFISVFKGANQTFSSEYRDSFIVDEAPDPAINGDLGGVMANITLGRVKPGAYWGAPMDYGYVGYRIDRAPIPAPDPAHPFNGFSAQGPEYIGNVHLPNGKYYLVATNVGIMNDAAILGNVRNLYFGISFKIKDTTAPPSQYTAGGLRIKTISATDNYGGTPKVRSFIYDDENGSWGRQIGPDFHSYVETRISNGYRFFVRMGNNAMPGQGGQGNSVYYTKVAEVLKDGNKEFRTLHNFLKVEPNYVNFYPFVPGTDNEYARGKEILTEWTAPNGSTLETKRRTASVFDYSQPSIFTNPAMKIDGIKTVVDDYSESGSGFPMFTITPYSNNLSYVYLTSDSTYDYNPDNGIPNLSWNSYEYGSYNKLPLSITSQNSKGQLVVQKNAYAADVAEPALAPDATLAGQLITANRVSDVLASKTYVDEKLVNTQYTHSHFSGSQLLTDSMRIAEYGNPLRKAVAIPSYDPQANPLSVVTPGNRFRRYIWRKERNLALATCTMPQNSAFVFTSFEYPGEYSTIQESSRTASSAFSGSYGYNLNGSLNFQGFNSAGTIEVFAWVSQGSFTANGVTTVSTGRTKGGWTLYRAEIPNYATVTIGGLCTMDQLAIVPAGSSFDANIFDSQDRITAKVNSSMQTNFFDYDDYGRLILIRDEQGNIIKNNSYQYQVNQ</sequence>
<reference evidence="2 3" key="1">
    <citation type="submission" date="2018-03" db="EMBL/GenBank/DDBJ databases">
        <title>Genomic Encyclopedia of Type Strains, Phase III (KMG-III): the genomes of soil and plant-associated and newly described type strains.</title>
        <authorList>
            <person name="Whitman W."/>
        </authorList>
    </citation>
    <scope>NUCLEOTIDE SEQUENCE [LARGE SCALE GENOMIC DNA]</scope>
    <source>
        <strain evidence="2 3">CGMCC 1.12700</strain>
    </source>
</reference>
<accession>A0A2P8D7D9</accession>
<comment type="caution">
    <text evidence="2">The sequence shown here is derived from an EMBL/GenBank/DDBJ whole genome shotgun (WGS) entry which is preliminary data.</text>
</comment>
<feature type="signal peptide" evidence="1">
    <location>
        <begin position="1"/>
        <end position="20"/>
    </location>
</feature>
<evidence type="ECO:0000256" key="1">
    <source>
        <dbReference type="SAM" id="SignalP"/>
    </source>
</evidence>
<feature type="chain" id="PRO_5015199151" evidence="1">
    <location>
        <begin position="21"/>
        <end position="1173"/>
    </location>
</feature>
<protein>
    <submittedName>
        <fullName evidence="2">YD repeat-containing protein</fullName>
    </submittedName>
</protein>
<keyword evidence="3" id="KW-1185">Reference proteome</keyword>
<dbReference type="RefSeq" id="WP_146146697.1">
    <property type="nucleotide sequence ID" value="NZ_PYGD01000002.1"/>
</dbReference>
<dbReference type="AlphaFoldDB" id="A0A2P8D7D9"/>
<dbReference type="Proteomes" id="UP000240572">
    <property type="component" value="Unassembled WGS sequence"/>
</dbReference>
<name>A0A2P8D7D9_9BACT</name>